<evidence type="ECO:0000313" key="2">
    <source>
        <dbReference type="Proteomes" id="UP000007305"/>
    </source>
</evidence>
<reference evidence="1" key="2">
    <citation type="submission" date="2019-07" db="EMBL/GenBank/DDBJ databases">
        <authorList>
            <person name="Seetharam A."/>
            <person name="Woodhouse M."/>
            <person name="Cannon E."/>
        </authorList>
    </citation>
    <scope>NUCLEOTIDE SEQUENCE [LARGE SCALE GENOMIC DNA]</scope>
    <source>
        <strain evidence="1">cv. B73</strain>
    </source>
</reference>
<dbReference type="Proteomes" id="UP000007305">
    <property type="component" value="Chromosome 10"/>
</dbReference>
<keyword evidence="2" id="KW-1185">Reference proteome</keyword>
<dbReference type="PANTHER" id="PTHR36078">
    <property type="entry name" value="BNACNNG21220D PROTEIN"/>
    <property type="match status" value="1"/>
</dbReference>
<name>A0A804RIU0_MAIZE</name>
<dbReference type="AlphaFoldDB" id="A0A804RIU0"/>
<dbReference type="Gramene" id="Zm00001eb417250_T001">
    <property type="protein sequence ID" value="Zm00001eb417250_P001"/>
    <property type="gene ID" value="Zm00001eb417250"/>
</dbReference>
<reference evidence="1" key="3">
    <citation type="submission" date="2021-05" db="UniProtKB">
        <authorList>
            <consortium name="EnsemblPlants"/>
        </authorList>
    </citation>
    <scope>IDENTIFICATION</scope>
    <source>
        <strain evidence="1">cv. B73</strain>
    </source>
</reference>
<evidence type="ECO:0000313" key="1">
    <source>
        <dbReference type="EnsemblPlants" id="Zm00001eb417250_P001"/>
    </source>
</evidence>
<reference evidence="2" key="1">
    <citation type="journal article" date="2009" name="Science">
        <title>The B73 maize genome: complexity, diversity, and dynamics.</title>
        <authorList>
            <person name="Schnable P.S."/>
            <person name="Ware D."/>
            <person name="Fulton R.S."/>
            <person name="Stein J.C."/>
            <person name="Wei F."/>
            <person name="Pasternak S."/>
            <person name="Liang C."/>
            <person name="Zhang J."/>
            <person name="Fulton L."/>
            <person name="Graves T.A."/>
            <person name="Minx P."/>
            <person name="Reily A.D."/>
            <person name="Courtney L."/>
            <person name="Kruchowski S.S."/>
            <person name="Tomlinson C."/>
            <person name="Strong C."/>
            <person name="Delehaunty K."/>
            <person name="Fronick C."/>
            <person name="Courtney B."/>
            <person name="Rock S.M."/>
            <person name="Belter E."/>
            <person name="Du F."/>
            <person name="Kim K."/>
            <person name="Abbott R.M."/>
            <person name="Cotton M."/>
            <person name="Levy A."/>
            <person name="Marchetto P."/>
            <person name="Ochoa K."/>
            <person name="Jackson S.M."/>
            <person name="Gillam B."/>
            <person name="Chen W."/>
            <person name="Yan L."/>
            <person name="Higginbotham J."/>
            <person name="Cardenas M."/>
            <person name="Waligorski J."/>
            <person name="Applebaum E."/>
            <person name="Phelps L."/>
            <person name="Falcone J."/>
            <person name="Kanchi K."/>
            <person name="Thane T."/>
            <person name="Scimone A."/>
            <person name="Thane N."/>
            <person name="Henke J."/>
            <person name="Wang T."/>
            <person name="Ruppert J."/>
            <person name="Shah N."/>
            <person name="Rotter K."/>
            <person name="Hodges J."/>
            <person name="Ingenthron E."/>
            <person name="Cordes M."/>
            <person name="Kohlberg S."/>
            <person name="Sgro J."/>
            <person name="Delgado B."/>
            <person name="Mead K."/>
            <person name="Chinwalla A."/>
            <person name="Leonard S."/>
            <person name="Crouse K."/>
            <person name="Collura K."/>
            <person name="Kudrna D."/>
            <person name="Currie J."/>
            <person name="He R."/>
            <person name="Angelova A."/>
            <person name="Rajasekar S."/>
            <person name="Mueller T."/>
            <person name="Lomeli R."/>
            <person name="Scara G."/>
            <person name="Ko A."/>
            <person name="Delaney K."/>
            <person name="Wissotski M."/>
            <person name="Lopez G."/>
            <person name="Campos D."/>
            <person name="Braidotti M."/>
            <person name="Ashley E."/>
            <person name="Golser W."/>
            <person name="Kim H."/>
            <person name="Lee S."/>
            <person name="Lin J."/>
            <person name="Dujmic Z."/>
            <person name="Kim W."/>
            <person name="Talag J."/>
            <person name="Zuccolo A."/>
            <person name="Fan C."/>
            <person name="Sebastian A."/>
            <person name="Kramer M."/>
            <person name="Spiegel L."/>
            <person name="Nascimento L."/>
            <person name="Zutavern T."/>
            <person name="Miller B."/>
            <person name="Ambroise C."/>
            <person name="Muller S."/>
            <person name="Spooner W."/>
            <person name="Narechania A."/>
            <person name="Ren L."/>
            <person name="Wei S."/>
            <person name="Kumari S."/>
            <person name="Faga B."/>
            <person name="Levy M.J."/>
            <person name="McMahan L."/>
            <person name="Van Buren P."/>
            <person name="Vaughn M.W."/>
            <person name="Ying K."/>
            <person name="Yeh C.-T."/>
            <person name="Emrich S.J."/>
            <person name="Jia Y."/>
            <person name="Kalyanaraman A."/>
            <person name="Hsia A.-P."/>
            <person name="Barbazuk W.B."/>
            <person name="Baucom R.S."/>
            <person name="Brutnell T.P."/>
            <person name="Carpita N.C."/>
            <person name="Chaparro C."/>
            <person name="Chia J.-M."/>
            <person name="Deragon J.-M."/>
            <person name="Estill J.C."/>
            <person name="Fu Y."/>
            <person name="Jeddeloh J.A."/>
            <person name="Han Y."/>
            <person name="Lee H."/>
            <person name="Li P."/>
            <person name="Lisch D.R."/>
            <person name="Liu S."/>
            <person name="Liu Z."/>
            <person name="Nagel D.H."/>
            <person name="McCann M.C."/>
            <person name="SanMiguel P."/>
            <person name="Myers A.M."/>
            <person name="Nettleton D."/>
            <person name="Nguyen J."/>
            <person name="Penning B.W."/>
            <person name="Ponnala L."/>
            <person name="Schneider K.L."/>
            <person name="Schwartz D.C."/>
            <person name="Sharma A."/>
            <person name="Soderlund C."/>
            <person name="Springer N.M."/>
            <person name="Sun Q."/>
            <person name="Wang H."/>
            <person name="Waterman M."/>
            <person name="Westerman R."/>
            <person name="Wolfgruber T.K."/>
            <person name="Yang L."/>
            <person name="Yu Y."/>
            <person name="Zhang L."/>
            <person name="Zhou S."/>
            <person name="Zhu Q."/>
            <person name="Bennetzen J.L."/>
            <person name="Dawe R.K."/>
            <person name="Jiang J."/>
            <person name="Jiang N."/>
            <person name="Presting G.G."/>
            <person name="Wessler S.R."/>
            <person name="Aluru S."/>
            <person name="Martienssen R.A."/>
            <person name="Clifton S.W."/>
            <person name="McCombie W.R."/>
            <person name="Wing R.A."/>
            <person name="Wilson R.K."/>
        </authorList>
    </citation>
    <scope>NUCLEOTIDE SEQUENCE [LARGE SCALE GENOMIC DNA]</scope>
    <source>
        <strain evidence="2">cv. B73</strain>
    </source>
</reference>
<sequence>MLMVMGVMWDCWIPNAKLEAKPTSRRSRSKGNHITVRSLHNHDYLGYAFEEIVIGSKTIRLSRWPFTRLFADPAKFCQEKSSTEKDMSPSLTVTVCFH</sequence>
<dbReference type="PANTHER" id="PTHR36078:SF3">
    <property type="entry name" value="OS08G0487000 PROTEIN"/>
    <property type="match status" value="1"/>
</dbReference>
<dbReference type="InParanoid" id="A0A804RIU0"/>
<organism evidence="1 2">
    <name type="scientific">Zea mays</name>
    <name type="common">Maize</name>
    <dbReference type="NCBI Taxonomy" id="4577"/>
    <lineage>
        <taxon>Eukaryota</taxon>
        <taxon>Viridiplantae</taxon>
        <taxon>Streptophyta</taxon>
        <taxon>Embryophyta</taxon>
        <taxon>Tracheophyta</taxon>
        <taxon>Spermatophyta</taxon>
        <taxon>Magnoliopsida</taxon>
        <taxon>Liliopsida</taxon>
        <taxon>Poales</taxon>
        <taxon>Poaceae</taxon>
        <taxon>PACMAD clade</taxon>
        <taxon>Panicoideae</taxon>
        <taxon>Andropogonodae</taxon>
        <taxon>Andropogoneae</taxon>
        <taxon>Tripsacinae</taxon>
        <taxon>Zea</taxon>
    </lineage>
</organism>
<protein>
    <submittedName>
        <fullName evidence="1">Uncharacterized protein</fullName>
    </submittedName>
</protein>
<dbReference type="EnsemblPlants" id="Zm00001eb417250_T001">
    <property type="protein sequence ID" value="Zm00001eb417250_P001"/>
    <property type="gene ID" value="Zm00001eb417250"/>
</dbReference>
<accession>A0A804RIU0</accession>
<proteinExistence type="predicted"/>